<gene>
    <name evidence="1" type="ORF">FHR32_005986</name>
</gene>
<dbReference type="EMBL" id="JACHJU010000002">
    <property type="protein sequence ID" value="MBB4941609.1"/>
    <property type="molecule type" value="Genomic_DNA"/>
</dbReference>
<dbReference type="AlphaFoldDB" id="A0A7W7WCT6"/>
<dbReference type="PROSITE" id="PS51257">
    <property type="entry name" value="PROKAR_LIPOPROTEIN"/>
    <property type="match status" value="1"/>
</dbReference>
<reference evidence="1 2" key="1">
    <citation type="submission" date="2020-08" db="EMBL/GenBank/DDBJ databases">
        <title>Sequencing the genomes of 1000 actinobacteria strains.</title>
        <authorList>
            <person name="Klenk H.-P."/>
        </authorList>
    </citation>
    <scope>NUCLEOTIDE SEQUENCE [LARGE SCALE GENOMIC DNA]</scope>
    <source>
        <strain evidence="1 2">DSM 43023</strain>
    </source>
</reference>
<name>A0A7W7WCT6_9ACTN</name>
<accession>A0A7W7WCT6</accession>
<dbReference type="RefSeq" id="WP_184757649.1">
    <property type="nucleotide sequence ID" value="NZ_BAABEK010000090.1"/>
</dbReference>
<dbReference type="Proteomes" id="UP000534286">
    <property type="component" value="Unassembled WGS sequence"/>
</dbReference>
<proteinExistence type="predicted"/>
<comment type="caution">
    <text evidence="1">The sequence shown here is derived from an EMBL/GenBank/DDBJ whole genome shotgun (WGS) entry which is preliminary data.</text>
</comment>
<organism evidence="1 2">
    <name type="scientific">Streptosporangium album</name>
    <dbReference type="NCBI Taxonomy" id="47479"/>
    <lineage>
        <taxon>Bacteria</taxon>
        <taxon>Bacillati</taxon>
        <taxon>Actinomycetota</taxon>
        <taxon>Actinomycetes</taxon>
        <taxon>Streptosporangiales</taxon>
        <taxon>Streptosporangiaceae</taxon>
        <taxon>Streptosporangium</taxon>
    </lineage>
</organism>
<evidence type="ECO:0000313" key="2">
    <source>
        <dbReference type="Proteomes" id="UP000534286"/>
    </source>
</evidence>
<evidence type="ECO:0008006" key="3">
    <source>
        <dbReference type="Google" id="ProtNLM"/>
    </source>
</evidence>
<sequence length="158" mass="17837">MRFARLVAVGLALVVTASGCTSEPSLKEAAAELQKDAQRLETNDVFKNPLMKLRILQHPDKDLRCDKDKFRRVLRATADDERANEPLNSHLGRAQALVENVLVQDFGYKLEHDYSQMDTDEGRFIHGTKKDLGITMTVYVAPEAPTWRLDAMTPCLPR</sequence>
<protein>
    <recommendedName>
        <fullName evidence="3">Lipoprotein</fullName>
    </recommendedName>
</protein>
<keyword evidence="2" id="KW-1185">Reference proteome</keyword>
<evidence type="ECO:0000313" key="1">
    <source>
        <dbReference type="EMBL" id="MBB4941609.1"/>
    </source>
</evidence>